<dbReference type="SMART" id="SM00368">
    <property type="entry name" value="LRR_RI"/>
    <property type="match status" value="5"/>
</dbReference>
<dbReference type="InterPro" id="IPR001611">
    <property type="entry name" value="Leu-rich_rpt"/>
</dbReference>
<dbReference type="Pfam" id="PF13516">
    <property type="entry name" value="LRR_6"/>
    <property type="match status" value="2"/>
</dbReference>
<dbReference type="PANTHER" id="PTHR46761:SF2">
    <property type="entry name" value="RAN GTPASE-ACTIVATING PROTEIN 1"/>
    <property type="match status" value="1"/>
</dbReference>
<dbReference type="EMBL" id="GCKF01041685">
    <property type="protein sequence ID" value="JAG95046.1"/>
    <property type="molecule type" value="Transcribed_RNA"/>
</dbReference>
<feature type="compositionally biased region" description="Basic and acidic residues" evidence="1">
    <location>
        <begin position="234"/>
        <end position="243"/>
    </location>
</feature>
<evidence type="ECO:0000313" key="2">
    <source>
        <dbReference type="EMBL" id="JAG95046.1"/>
    </source>
</evidence>
<dbReference type="GO" id="GO:0005096">
    <property type="term" value="F:GTPase activator activity"/>
    <property type="evidence" value="ECO:0007669"/>
    <property type="project" value="InterPro"/>
</dbReference>
<reference evidence="2" key="1">
    <citation type="submission" date="2015-03" db="EMBL/GenBank/DDBJ databases">
        <title>A transcriptome of Araucaria cunninghamii, an australian fine timber species.</title>
        <authorList>
            <person name="Jing Yi C.J.Y."/>
            <person name="Yin San L.Y.S."/>
            <person name="Abdul Karim S.S."/>
            <person name="Wan Azmi N.N."/>
            <person name="Hercus R.R."/>
            <person name="Croft L.L."/>
        </authorList>
    </citation>
    <scope>NUCLEOTIDE SEQUENCE</scope>
    <source>
        <strain evidence="2">MI0301</strain>
        <tissue evidence="2">Leaf</tissue>
    </source>
</reference>
<organism evidence="2">
    <name type="scientific">Araucaria cunninghamii</name>
    <name type="common">Hoop pine</name>
    <name type="synonym">Moreton Bay pine</name>
    <dbReference type="NCBI Taxonomy" id="56994"/>
    <lineage>
        <taxon>Eukaryota</taxon>
        <taxon>Viridiplantae</taxon>
        <taxon>Streptophyta</taxon>
        <taxon>Embryophyta</taxon>
        <taxon>Tracheophyta</taxon>
        <taxon>Spermatophyta</taxon>
        <taxon>Pinopsida</taxon>
        <taxon>Pinidae</taxon>
        <taxon>Conifers II</taxon>
        <taxon>Araucariales</taxon>
        <taxon>Araucariaceae</taxon>
        <taxon>Araucaria</taxon>
    </lineage>
</organism>
<sequence>MLIHENRLLGWDCFSRSSGGRQQVEKVDMRDNMFGRRAGVALSRAISRHLDLTEAYLSYLGFQDKGAIALSNSLKEGAPSLRVLEIAGNDITSKAAPALAECLAVKTLLTKFVASENELKDEGSVLICKALMEDHEHLEELDLSTNALTKIGAQAAAEAVANKPKFNLLNIDANHISEEGIVAVKDVLRKGVKGISVLGSLEDNEEEGGGDGEESQGDNEDEDEEESSDSDNDINEKLESLKM</sequence>
<accession>A0A0D6QX72</accession>
<dbReference type="PANTHER" id="PTHR46761">
    <property type="entry name" value="RAN GTPASE-ACTIVATING PROTEIN 1"/>
    <property type="match status" value="1"/>
</dbReference>
<dbReference type="Gene3D" id="3.80.10.10">
    <property type="entry name" value="Ribonuclease Inhibitor"/>
    <property type="match status" value="1"/>
</dbReference>
<feature type="compositionally biased region" description="Acidic residues" evidence="1">
    <location>
        <begin position="202"/>
        <end position="233"/>
    </location>
</feature>
<dbReference type="InterPro" id="IPR032675">
    <property type="entry name" value="LRR_dom_sf"/>
</dbReference>
<proteinExistence type="predicted"/>
<name>A0A0D6QX72_ARACU</name>
<dbReference type="AlphaFoldDB" id="A0A0D6QX72"/>
<evidence type="ECO:0000256" key="1">
    <source>
        <dbReference type="SAM" id="MobiDB-lite"/>
    </source>
</evidence>
<dbReference type="SUPFAM" id="SSF52047">
    <property type="entry name" value="RNI-like"/>
    <property type="match status" value="1"/>
</dbReference>
<protein>
    <recommendedName>
        <fullName evidence="3">WPP domain-containing protein</fullName>
    </recommendedName>
</protein>
<evidence type="ECO:0008006" key="3">
    <source>
        <dbReference type="Google" id="ProtNLM"/>
    </source>
</evidence>
<feature type="region of interest" description="Disordered" evidence="1">
    <location>
        <begin position="199"/>
        <end position="243"/>
    </location>
</feature>
<dbReference type="InterPro" id="IPR045203">
    <property type="entry name" value="RanGAP1/2"/>
</dbReference>